<feature type="region of interest" description="Disordered" evidence="4">
    <location>
        <begin position="575"/>
        <end position="594"/>
    </location>
</feature>
<dbReference type="Proteomes" id="UP000007800">
    <property type="component" value="Unassembled WGS sequence"/>
</dbReference>
<evidence type="ECO:0000313" key="6">
    <source>
        <dbReference type="EMBL" id="EEQ97925.1"/>
    </source>
</evidence>
<feature type="domain" description="RRM" evidence="5">
    <location>
        <begin position="69"/>
        <end position="156"/>
    </location>
</feature>
<dbReference type="InterPro" id="IPR000504">
    <property type="entry name" value="RRM_dom"/>
</dbReference>
<sequence>MFERYGAIQSVKIVRDKTTGISMGFGFVNFDTNEAAEAAVNALNTTVLPEGKRMKVSVARPAWKANIHSNLYVSGIPLSYTEKDIEDLFGPEYKSHIEAMRLLYDQTEQQNFRGIAVVRFDTEESAYNAMKAFSNCQLTDPVSKITSSLQLKPWRPEFRADRVDSEVMREQLLVGQQTTSSGLQPVAGPRGSRAYSTGMFNVKPPLQPYTAKQQFESSRYAPRSRFASSSIGLSRAHRPQSESTADKHSGNWESAWNEYLRNVIGSQGSKNGDKTGQPFGFASSPSPPQLLSTTVPDSSLMMQAAAAMDQRGIMGGGELPSYSGRGLASGEWTDSGALLSPPTPSTSSQAALFIFHLPPDCDDATLRMLFEQYGQIDSVKIVRDKSTGISMGFGFVNFDTNEAAEAAVNALNTTVLPEGKRMKVSVARPAWKANIHSNLYVSGIPLSYTEKDIEDLFGPEYKSHIEAMRLLYDQTEQQNFRGIAVVRFDTEESAYNAMKAFSNCQLTDPVSKITSSLQLKPWRPEFRADRVDSEVMREQLLVGQQTTSPGLQPVAGLRGSRAYSTGMFNVKSPLQPYTAKQQSETSRYAPRSRFASSSIGLSRAYRPQSESTTDKHSGNWESAWNEYLRNVIGSQGSKNGDKTGQPFGFASSPSPPQLLSTTVPDSSLMMQAAAAMDQRVFQPNPNLSAEDVERLKKEKEEQKIKLISMFHSSADDKTGPKPTGFGVSKETSSPPPSPPTTTTFTFGMTQTTEAVAAAATTTTGNSFVFGASSSTNSITTETVSPPSGVPSFVFGGPSTAPPVTTPIVFGSSGGFVPTLNGEKEEKGEHEKLKDLAEKPDLEKEELLHLDVWLGSDDLLGKEVMLEDGTEGKITSKEKMKDGSDPKHIYHR</sequence>
<reference evidence="6 7" key="1">
    <citation type="submission" date="2008-07" db="EMBL/GenBank/DDBJ databases">
        <authorList>
            <person name="El-Sayed N."/>
            <person name="Caler E."/>
            <person name="Inman J."/>
            <person name="Amedeo P."/>
            <person name="Hass B."/>
            <person name="Wortman J."/>
        </authorList>
    </citation>
    <scope>NUCLEOTIDE SEQUENCE [LARGE SCALE GENOMIC DNA]</scope>
    <source>
        <strain evidence="7">ATCC 50983 / TXsc</strain>
    </source>
</reference>
<dbReference type="InParanoid" id="C5LZD1"/>
<dbReference type="GO" id="GO:0010629">
    <property type="term" value="P:negative regulation of gene expression"/>
    <property type="evidence" value="ECO:0007669"/>
    <property type="project" value="UniProtKB-ARBA"/>
</dbReference>
<dbReference type="InterPro" id="IPR012677">
    <property type="entry name" value="Nucleotide-bd_a/b_plait_sf"/>
</dbReference>
<dbReference type="PANTHER" id="PTHR24012">
    <property type="entry name" value="RNA BINDING PROTEIN"/>
    <property type="match status" value="1"/>
</dbReference>
<feature type="region of interest" description="Disordered" evidence="4">
    <location>
        <begin position="713"/>
        <end position="742"/>
    </location>
</feature>
<evidence type="ECO:0000256" key="2">
    <source>
        <dbReference type="ARBA" id="ARBA00022884"/>
    </source>
</evidence>
<protein>
    <recommendedName>
        <fullName evidence="5">RRM domain-containing protein</fullName>
    </recommendedName>
</protein>
<dbReference type="Gene3D" id="3.30.70.330">
    <property type="match status" value="4"/>
</dbReference>
<keyword evidence="1" id="KW-0677">Repeat</keyword>
<feature type="region of interest" description="Disordered" evidence="4">
    <location>
        <begin position="265"/>
        <end position="292"/>
    </location>
</feature>
<evidence type="ECO:0000256" key="4">
    <source>
        <dbReference type="SAM" id="MobiDB-lite"/>
    </source>
</evidence>
<dbReference type="OrthoDB" id="443223at2759"/>
<evidence type="ECO:0000313" key="7">
    <source>
        <dbReference type="Proteomes" id="UP000007800"/>
    </source>
</evidence>
<gene>
    <name evidence="6" type="ORF">Pmar_PMAR025549</name>
</gene>
<dbReference type="PROSITE" id="PS50102">
    <property type="entry name" value="RRM"/>
    <property type="match status" value="4"/>
</dbReference>
<name>C5LZD1_PERM5</name>
<dbReference type="InterPro" id="IPR035979">
    <property type="entry name" value="RBD_domain_sf"/>
</dbReference>
<feature type="region of interest" description="Disordered" evidence="4">
    <location>
        <begin position="633"/>
        <end position="660"/>
    </location>
</feature>
<dbReference type="GO" id="GO:0003729">
    <property type="term" value="F:mRNA binding"/>
    <property type="evidence" value="ECO:0007669"/>
    <property type="project" value="UniProtKB-ARBA"/>
</dbReference>
<dbReference type="EMBL" id="GG686856">
    <property type="protein sequence ID" value="EEQ97925.1"/>
    <property type="molecule type" value="Genomic_DNA"/>
</dbReference>
<dbReference type="GO" id="GO:0005737">
    <property type="term" value="C:cytoplasm"/>
    <property type="evidence" value="ECO:0007669"/>
    <property type="project" value="UniProtKB-ARBA"/>
</dbReference>
<dbReference type="FunFam" id="3.30.70.330:FF:000383">
    <property type="entry name" value="Sex lethal, isoform D"/>
    <property type="match status" value="1"/>
</dbReference>
<feature type="region of interest" description="Disordered" evidence="4">
    <location>
        <begin position="214"/>
        <end position="250"/>
    </location>
</feature>
<keyword evidence="2 3" id="KW-0694">RNA-binding</keyword>
<feature type="domain" description="RRM" evidence="5">
    <location>
        <begin position="1"/>
        <end position="61"/>
    </location>
</feature>
<keyword evidence="7" id="KW-1185">Reference proteome</keyword>
<feature type="domain" description="RRM" evidence="5">
    <location>
        <begin position="437"/>
        <end position="524"/>
    </location>
</feature>
<proteinExistence type="predicted"/>
<dbReference type="AlphaFoldDB" id="C5LZD1"/>
<evidence type="ECO:0000256" key="3">
    <source>
        <dbReference type="PROSITE-ProRule" id="PRU00176"/>
    </source>
</evidence>
<evidence type="ECO:0000259" key="5">
    <source>
        <dbReference type="PROSITE" id="PS50102"/>
    </source>
</evidence>
<evidence type="ECO:0000256" key="1">
    <source>
        <dbReference type="ARBA" id="ARBA00022737"/>
    </source>
</evidence>
<dbReference type="GeneID" id="9037739"/>
<feature type="region of interest" description="Disordered" evidence="4">
    <location>
        <begin position="868"/>
        <end position="891"/>
    </location>
</feature>
<dbReference type="Pfam" id="PF00076">
    <property type="entry name" value="RRM_1"/>
    <property type="match status" value="4"/>
</dbReference>
<dbReference type="SMART" id="SM00360">
    <property type="entry name" value="RRM"/>
    <property type="match status" value="4"/>
</dbReference>
<dbReference type="SUPFAM" id="SSF54928">
    <property type="entry name" value="RNA-binding domain, RBD"/>
    <property type="match status" value="2"/>
</dbReference>
<feature type="region of interest" description="Disordered" evidence="4">
    <location>
        <begin position="599"/>
        <end position="618"/>
    </location>
</feature>
<feature type="domain" description="RRM" evidence="5">
    <location>
        <begin position="350"/>
        <end position="429"/>
    </location>
</feature>
<dbReference type="GO" id="GO:0009967">
    <property type="term" value="P:positive regulation of signal transduction"/>
    <property type="evidence" value="ECO:0007669"/>
    <property type="project" value="UniProtKB-ARBA"/>
</dbReference>
<accession>C5LZD1</accession>
<dbReference type="RefSeq" id="XP_002765208.1">
    <property type="nucleotide sequence ID" value="XM_002765162.1"/>
</dbReference>
<organism evidence="7">
    <name type="scientific">Perkinsus marinus (strain ATCC 50983 / TXsc)</name>
    <dbReference type="NCBI Taxonomy" id="423536"/>
    <lineage>
        <taxon>Eukaryota</taxon>
        <taxon>Sar</taxon>
        <taxon>Alveolata</taxon>
        <taxon>Perkinsozoa</taxon>
        <taxon>Perkinsea</taxon>
        <taxon>Perkinsida</taxon>
        <taxon>Perkinsidae</taxon>
        <taxon>Perkinsus</taxon>
    </lineage>
</organism>